<dbReference type="SUPFAM" id="SSF69118">
    <property type="entry name" value="AhpD-like"/>
    <property type="match status" value="1"/>
</dbReference>
<protein>
    <submittedName>
        <fullName evidence="2">Carboxymuconolactone decarboxylase family protein</fullName>
    </submittedName>
</protein>
<keyword evidence="3" id="KW-1185">Reference proteome</keyword>
<organism evidence="2 3">
    <name type="scientific">Pigmentiphaga humi</name>
    <dbReference type="NCBI Taxonomy" id="2478468"/>
    <lineage>
        <taxon>Bacteria</taxon>
        <taxon>Pseudomonadati</taxon>
        <taxon>Pseudomonadota</taxon>
        <taxon>Betaproteobacteria</taxon>
        <taxon>Burkholderiales</taxon>
        <taxon>Alcaligenaceae</taxon>
        <taxon>Pigmentiphaga</taxon>
    </lineage>
</organism>
<dbReference type="Proteomes" id="UP000277294">
    <property type="component" value="Unassembled WGS sequence"/>
</dbReference>
<accession>A0A3P4B5Y0</accession>
<proteinExistence type="predicted"/>
<evidence type="ECO:0000313" key="2">
    <source>
        <dbReference type="EMBL" id="VCU71714.1"/>
    </source>
</evidence>
<dbReference type="PANTHER" id="PTHR33570">
    <property type="entry name" value="4-CARBOXYMUCONOLACTONE DECARBOXYLASE FAMILY PROTEIN"/>
    <property type="match status" value="1"/>
</dbReference>
<reference evidence="2 3" key="1">
    <citation type="submission" date="2018-10" db="EMBL/GenBank/DDBJ databases">
        <authorList>
            <person name="Criscuolo A."/>
        </authorList>
    </citation>
    <scope>NUCLEOTIDE SEQUENCE [LARGE SCALE GENOMIC DNA]</scope>
    <source>
        <strain evidence="2">DnA1</strain>
    </source>
</reference>
<feature type="domain" description="Carboxymuconolactone decarboxylase-like" evidence="1">
    <location>
        <begin position="35"/>
        <end position="118"/>
    </location>
</feature>
<evidence type="ECO:0000313" key="3">
    <source>
        <dbReference type="Proteomes" id="UP000277294"/>
    </source>
</evidence>
<gene>
    <name evidence="2" type="ORF">PIGHUM_03802</name>
</gene>
<dbReference type="Pfam" id="PF02627">
    <property type="entry name" value="CMD"/>
    <property type="match status" value="1"/>
</dbReference>
<sequence>MDERFTKGLATRKQVLGEMPVAQRVASAQGELNADLQKYLTEFAWGDIWSRGQLSLRDRSLATISMLAAQNRPTELKTHIEGALNNGVTMEEVAEVFLHAAVYCGFPAAMTCMRLAKEVAAARQGAAG</sequence>
<dbReference type="GO" id="GO:0051920">
    <property type="term" value="F:peroxiredoxin activity"/>
    <property type="evidence" value="ECO:0007669"/>
    <property type="project" value="InterPro"/>
</dbReference>
<evidence type="ECO:0000259" key="1">
    <source>
        <dbReference type="Pfam" id="PF02627"/>
    </source>
</evidence>
<dbReference type="Gene3D" id="1.20.1290.10">
    <property type="entry name" value="AhpD-like"/>
    <property type="match status" value="1"/>
</dbReference>
<dbReference type="PANTHER" id="PTHR33570:SF2">
    <property type="entry name" value="CARBOXYMUCONOLACTONE DECARBOXYLASE-LIKE DOMAIN-CONTAINING PROTEIN"/>
    <property type="match status" value="1"/>
</dbReference>
<name>A0A3P4B5Y0_9BURK</name>
<dbReference type="AlphaFoldDB" id="A0A3P4B5Y0"/>
<dbReference type="RefSeq" id="WP_124081300.1">
    <property type="nucleotide sequence ID" value="NZ_UWPJ01000029.1"/>
</dbReference>
<dbReference type="InterPro" id="IPR003779">
    <property type="entry name" value="CMD-like"/>
</dbReference>
<dbReference type="OrthoDB" id="9801400at2"/>
<dbReference type="InterPro" id="IPR052512">
    <property type="entry name" value="4CMD/NDH-1_regulator"/>
</dbReference>
<dbReference type="EMBL" id="UWPJ01000029">
    <property type="protein sequence ID" value="VCU71714.1"/>
    <property type="molecule type" value="Genomic_DNA"/>
</dbReference>
<dbReference type="InterPro" id="IPR029032">
    <property type="entry name" value="AhpD-like"/>
</dbReference>